<feature type="transmembrane region" description="Helical" evidence="7">
    <location>
        <begin position="39"/>
        <end position="55"/>
    </location>
</feature>
<feature type="transmembrane region" description="Helical" evidence="7">
    <location>
        <begin position="123"/>
        <end position="142"/>
    </location>
</feature>
<dbReference type="EMBL" id="CP014646">
    <property type="protein sequence ID" value="AMO36196.1"/>
    <property type="molecule type" value="Genomic_DNA"/>
</dbReference>
<accession>A0A140IEM1</accession>
<sequence length="556" mass="62246">MHAIRDGHSPARSSDLLAFAVVFAIVLCTLIPAHDLRRLAQIMVLALPAMCLLLWPVEALRMRRLRALFVGLWAGGFMIDGAVRAYLARTYQASADSALVLTAVANTGTGESVEYLSMYWPAMLPWVAVLMAGGLAMVWALRRTIVSPVQAGVPRANGARMPLVRRWLALLLCAVLLLSALAYALKPWRRLHPLVFWSDWVASVQELRDEWADQDELRQRTLARAAGLQPTVLSEGPSTVVVVISDSVNRDNLGLYGYTRETTPRLERLRDELGDTFLVLRHAWSVDAGTLASLRNLFWFGNYNAPEPMHVLALARAAGYHVTWISNHDDIAIDQSHAAFADRIERLSRTPGRSNRSADIDTLKPLRAALADPQPRKLIVVHLMGAHPHYSFRYPKGANPFDDGFDAVEHELEQEGRPVWLQVLRDEYDAALLHHDTVLAETFELLRQAPGSGDYRAWLYLSDHGQEVGHDADHAGHSSHTVAGFRIPAIVWQNQARSTLPADAWRRPFRVDWTGWTLAHLLDVRWQGDDRGRDVLDAAYRWADPQLPVSVASFEN</sequence>
<dbReference type="KEGG" id="thu:AC731_004135"/>
<evidence type="ECO:0000313" key="9">
    <source>
        <dbReference type="EMBL" id="AMO36196.1"/>
    </source>
</evidence>
<keyword evidence="2" id="KW-1003">Cell membrane</keyword>
<evidence type="ECO:0000256" key="6">
    <source>
        <dbReference type="ARBA" id="ARBA00023136"/>
    </source>
</evidence>
<dbReference type="GO" id="GO:0016776">
    <property type="term" value="F:phosphotransferase activity, phosphate group as acceptor"/>
    <property type="evidence" value="ECO:0007669"/>
    <property type="project" value="TreeGrafter"/>
</dbReference>
<dbReference type="InterPro" id="IPR017850">
    <property type="entry name" value="Alkaline_phosphatase_core_sf"/>
</dbReference>
<feature type="transmembrane region" description="Helical" evidence="7">
    <location>
        <begin position="16"/>
        <end position="33"/>
    </location>
</feature>
<keyword evidence="4 7" id="KW-0812">Transmembrane</keyword>
<evidence type="ECO:0000256" key="2">
    <source>
        <dbReference type="ARBA" id="ARBA00022475"/>
    </source>
</evidence>
<proteinExistence type="predicted"/>
<feature type="transmembrane region" description="Helical" evidence="7">
    <location>
        <begin position="67"/>
        <end position="87"/>
    </location>
</feature>
<dbReference type="CDD" id="cd16017">
    <property type="entry name" value="LptA"/>
    <property type="match status" value="1"/>
</dbReference>
<name>A0A140IEM1_9RHOO</name>
<organism evidence="9 10">
    <name type="scientific">Thauera humireducens</name>
    <dbReference type="NCBI Taxonomy" id="1134435"/>
    <lineage>
        <taxon>Bacteria</taxon>
        <taxon>Pseudomonadati</taxon>
        <taxon>Pseudomonadota</taxon>
        <taxon>Betaproteobacteria</taxon>
        <taxon>Rhodocyclales</taxon>
        <taxon>Zoogloeaceae</taxon>
        <taxon>Thauera</taxon>
    </lineage>
</organism>
<feature type="transmembrane region" description="Helical" evidence="7">
    <location>
        <begin position="163"/>
        <end position="185"/>
    </location>
</feature>
<dbReference type="PANTHER" id="PTHR30443:SF2">
    <property type="entry name" value="PHOSPHOETHANOLAMINE TRANSFERASE EPTC"/>
    <property type="match status" value="1"/>
</dbReference>
<evidence type="ECO:0000256" key="7">
    <source>
        <dbReference type="SAM" id="Phobius"/>
    </source>
</evidence>
<dbReference type="Proteomes" id="UP000036902">
    <property type="component" value="Chromosome"/>
</dbReference>
<reference evidence="10" key="1">
    <citation type="submission" date="2016-03" db="EMBL/GenBank/DDBJ databases">
        <authorList>
            <person name="Ma C."/>
            <person name="Zhou S."/>
            <person name="Yang G."/>
        </authorList>
    </citation>
    <scope>NUCLEOTIDE SEQUENCE [LARGE SCALE GENOMIC DNA]</scope>
    <source>
        <strain evidence="10">SgZ-1</strain>
    </source>
</reference>
<dbReference type="Gene3D" id="3.40.720.10">
    <property type="entry name" value="Alkaline Phosphatase, subunit A"/>
    <property type="match status" value="1"/>
</dbReference>
<dbReference type="InterPro" id="IPR000917">
    <property type="entry name" value="Sulfatase_N"/>
</dbReference>
<keyword evidence="10" id="KW-1185">Reference proteome</keyword>
<evidence type="ECO:0000256" key="4">
    <source>
        <dbReference type="ARBA" id="ARBA00022692"/>
    </source>
</evidence>
<evidence type="ECO:0000256" key="3">
    <source>
        <dbReference type="ARBA" id="ARBA00022679"/>
    </source>
</evidence>
<comment type="subcellular location">
    <subcellularLocation>
        <location evidence="1">Cell membrane</location>
        <topology evidence="1">Multi-pass membrane protein</topology>
    </subcellularLocation>
</comment>
<protein>
    <submittedName>
        <fullName evidence="9">Sulfatase</fullName>
    </submittedName>
</protein>
<dbReference type="GO" id="GO:0009244">
    <property type="term" value="P:lipopolysaccharide core region biosynthetic process"/>
    <property type="evidence" value="ECO:0007669"/>
    <property type="project" value="TreeGrafter"/>
</dbReference>
<gene>
    <name evidence="9" type="ORF">AC731_004135</name>
</gene>
<dbReference type="Pfam" id="PF00884">
    <property type="entry name" value="Sulfatase"/>
    <property type="match status" value="1"/>
</dbReference>
<keyword evidence="5 7" id="KW-1133">Transmembrane helix</keyword>
<evidence type="ECO:0000313" key="10">
    <source>
        <dbReference type="Proteomes" id="UP000036902"/>
    </source>
</evidence>
<evidence type="ECO:0000256" key="5">
    <source>
        <dbReference type="ARBA" id="ARBA00022989"/>
    </source>
</evidence>
<dbReference type="AlphaFoldDB" id="A0A140IEM1"/>
<feature type="domain" description="Sulfatase N-terminal" evidence="8">
    <location>
        <begin position="239"/>
        <end position="498"/>
    </location>
</feature>
<dbReference type="InterPro" id="IPR058130">
    <property type="entry name" value="PEA_transf_C"/>
</dbReference>
<dbReference type="PANTHER" id="PTHR30443">
    <property type="entry name" value="INNER MEMBRANE PROTEIN"/>
    <property type="match status" value="1"/>
</dbReference>
<evidence type="ECO:0000256" key="1">
    <source>
        <dbReference type="ARBA" id="ARBA00004651"/>
    </source>
</evidence>
<dbReference type="RefSeq" id="WP_048709425.1">
    <property type="nucleotide sequence ID" value="NZ_CP014646.1"/>
</dbReference>
<dbReference type="InterPro" id="IPR040423">
    <property type="entry name" value="PEA_transferase"/>
</dbReference>
<dbReference type="SUPFAM" id="SSF53649">
    <property type="entry name" value="Alkaline phosphatase-like"/>
    <property type="match status" value="1"/>
</dbReference>
<dbReference type="GO" id="GO:0005886">
    <property type="term" value="C:plasma membrane"/>
    <property type="evidence" value="ECO:0007669"/>
    <property type="project" value="UniProtKB-SubCell"/>
</dbReference>
<evidence type="ECO:0000259" key="8">
    <source>
        <dbReference type="Pfam" id="PF00884"/>
    </source>
</evidence>
<keyword evidence="3" id="KW-0808">Transferase</keyword>
<keyword evidence="6 7" id="KW-0472">Membrane</keyword>